<keyword evidence="1" id="KW-0812">Transmembrane</keyword>
<gene>
    <name evidence="2" type="ORF">OCOJLMKI_3475</name>
</gene>
<keyword evidence="1" id="KW-1133">Transmembrane helix</keyword>
<dbReference type="Proteomes" id="UP001055125">
    <property type="component" value="Unassembled WGS sequence"/>
</dbReference>
<organism evidence="2 3">
    <name type="scientific">Methylobacterium iners</name>
    <dbReference type="NCBI Taxonomy" id="418707"/>
    <lineage>
        <taxon>Bacteria</taxon>
        <taxon>Pseudomonadati</taxon>
        <taxon>Pseudomonadota</taxon>
        <taxon>Alphaproteobacteria</taxon>
        <taxon>Hyphomicrobiales</taxon>
        <taxon>Methylobacteriaceae</taxon>
        <taxon>Methylobacterium</taxon>
    </lineage>
</organism>
<dbReference type="EMBL" id="BPQP01000057">
    <property type="protein sequence ID" value="GJD96255.1"/>
    <property type="molecule type" value="Genomic_DNA"/>
</dbReference>
<protein>
    <recommendedName>
        <fullName evidence="4">Major facilitator superfamily (MFS) profile domain-containing protein</fullName>
    </recommendedName>
</protein>
<feature type="transmembrane region" description="Helical" evidence="1">
    <location>
        <begin position="43"/>
        <end position="66"/>
    </location>
</feature>
<sequence>MITSALLFAAGIALGWRFGLWMILFTSGCLTAAYVALHLIPSAFGWLEFLILLAHLAALQGGFLLGQYLSQAGEKH</sequence>
<accession>A0ABQ4S3I5</accession>
<evidence type="ECO:0000313" key="2">
    <source>
        <dbReference type="EMBL" id="GJD96255.1"/>
    </source>
</evidence>
<proteinExistence type="predicted"/>
<evidence type="ECO:0000256" key="1">
    <source>
        <dbReference type="SAM" id="Phobius"/>
    </source>
</evidence>
<keyword evidence="3" id="KW-1185">Reference proteome</keyword>
<keyword evidence="1" id="KW-0472">Membrane</keyword>
<name>A0ABQ4S3I5_9HYPH</name>
<reference evidence="2" key="2">
    <citation type="submission" date="2021-08" db="EMBL/GenBank/DDBJ databases">
        <authorList>
            <person name="Tani A."/>
            <person name="Ola A."/>
            <person name="Ogura Y."/>
            <person name="Katsura K."/>
            <person name="Hayashi T."/>
        </authorList>
    </citation>
    <scope>NUCLEOTIDE SEQUENCE</scope>
    <source>
        <strain evidence="2">DSM 19015</strain>
    </source>
</reference>
<comment type="caution">
    <text evidence="2">The sequence shown here is derived from an EMBL/GenBank/DDBJ whole genome shotgun (WGS) entry which is preliminary data.</text>
</comment>
<evidence type="ECO:0008006" key="4">
    <source>
        <dbReference type="Google" id="ProtNLM"/>
    </source>
</evidence>
<dbReference type="RefSeq" id="WP_238245369.1">
    <property type="nucleotide sequence ID" value="NZ_BPQP01000057.1"/>
</dbReference>
<feature type="transmembrane region" description="Helical" evidence="1">
    <location>
        <begin position="7"/>
        <end position="37"/>
    </location>
</feature>
<evidence type="ECO:0000313" key="3">
    <source>
        <dbReference type="Proteomes" id="UP001055125"/>
    </source>
</evidence>
<reference evidence="2" key="1">
    <citation type="journal article" date="2021" name="Front. Microbiol.">
        <title>Comprehensive Comparative Genomics and Phenotyping of Methylobacterium Species.</title>
        <authorList>
            <person name="Alessa O."/>
            <person name="Ogura Y."/>
            <person name="Fujitani Y."/>
            <person name="Takami H."/>
            <person name="Hayashi T."/>
            <person name="Sahin N."/>
            <person name="Tani A."/>
        </authorList>
    </citation>
    <scope>NUCLEOTIDE SEQUENCE</scope>
    <source>
        <strain evidence="2">DSM 19015</strain>
    </source>
</reference>